<evidence type="ECO:0000256" key="4">
    <source>
        <dbReference type="ARBA" id="ARBA00023172"/>
    </source>
</evidence>
<evidence type="ECO:0000313" key="7">
    <source>
        <dbReference type="Proteomes" id="UP001449225"/>
    </source>
</evidence>
<dbReference type="PANTHER" id="PTHR30629:SF2">
    <property type="entry name" value="PROPHAGE INTEGRASE INTS-RELATED"/>
    <property type="match status" value="1"/>
</dbReference>
<dbReference type="Pfam" id="PF00589">
    <property type="entry name" value="Phage_integrase"/>
    <property type="match status" value="1"/>
</dbReference>
<dbReference type="Gene3D" id="1.10.443.10">
    <property type="entry name" value="Intergrase catalytic core"/>
    <property type="match status" value="1"/>
</dbReference>
<keyword evidence="3" id="KW-0238">DNA-binding</keyword>
<organism evidence="6 7">
    <name type="scientific">Neptuniibacter pectenicola</name>
    <dbReference type="NCBI Taxonomy" id="1806669"/>
    <lineage>
        <taxon>Bacteria</taxon>
        <taxon>Pseudomonadati</taxon>
        <taxon>Pseudomonadota</taxon>
        <taxon>Gammaproteobacteria</taxon>
        <taxon>Oceanospirillales</taxon>
        <taxon>Oceanospirillaceae</taxon>
        <taxon>Neptuniibacter</taxon>
    </lineage>
</organism>
<accession>A0ABU9TTR3</accession>
<dbReference type="PANTHER" id="PTHR30629">
    <property type="entry name" value="PROPHAGE INTEGRASE"/>
    <property type="match status" value="1"/>
</dbReference>
<evidence type="ECO:0000259" key="5">
    <source>
        <dbReference type="PROSITE" id="PS51898"/>
    </source>
</evidence>
<dbReference type="InterPro" id="IPR013762">
    <property type="entry name" value="Integrase-like_cat_sf"/>
</dbReference>
<dbReference type="CDD" id="cd00796">
    <property type="entry name" value="INT_Rci_Hp1_C"/>
    <property type="match status" value="1"/>
</dbReference>
<dbReference type="PROSITE" id="PS51898">
    <property type="entry name" value="TYR_RECOMBINASE"/>
    <property type="match status" value="1"/>
</dbReference>
<dbReference type="InterPro" id="IPR010998">
    <property type="entry name" value="Integrase_recombinase_N"/>
</dbReference>
<keyword evidence="4" id="KW-0233">DNA recombination</keyword>
<reference evidence="6 7" key="1">
    <citation type="submission" date="2024-03" db="EMBL/GenBank/DDBJ databases">
        <title>Community enrichment and isolation of bacterial strains for fucoidan degradation.</title>
        <authorList>
            <person name="Sichert A."/>
        </authorList>
    </citation>
    <scope>NUCLEOTIDE SEQUENCE [LARGE SCALE GENOMIC DNA]</scope>
    <source>
        <strain evidence="6 7">AS76</strain>
    </source>
</reference>
<dbReference type="Proteomes" id="UP001449225">
    <property type="component" value="Unassembled WGS sequence"/>
</dbReference>
<gene>
    <name evidence="6" type="ORF">WNY58_09255</name>
</gene>
<dbReference type="RefSeq" id="WP_342854379.1">
    <property type="nucleotide sequence ID" value="NZ_JBBMRA010000007.1"/>
</dbReference>
<evidence type="ECO:0000256" key="3">
    <source>
        <dbReference type="ARBA" id="ARBA00023125"/>
    </source>
</evidence>
<sequence>MNKQFKFTDARIRALPANPTTSASTDLEVSDVSDDGSSALGLKCLSGKSGNRRFLFRYTFNSRKRSIALGRFPDINVATARKAARRYRAMLAEGIDPKAENETEKTQPTIAEFFWDTYLPYQKKHTRYSSWDHERQRFLKHINPRYGHIRFRDLKAAQVLQLQLDLNAPTSHRPALAESTCNRVLAVLKTMGQLAIRMDVIDVNEAMKVKQLREDNIRTRFLDAKELKAVITEARNFKNRYIGGLIAMLAVTGCRKSEISLARHEHLDKTKRTLYLPITKNGQSREVYLSDIALEILDETPIKPGSPYLFAGRIKGQPIKDCRVAFQKILRNAGIPNPEELVLHSLRHSVVSCLVSAGMTLYDVKYQLGHLCIQSSARYSKQSLERQRNTSNKLCELVK</sequence>
<dbReference type="InterPro" id="IPR050808">
    <property type="entry name" value="Phage_Integrase"/>
</dbReference>
<evidence type="ECO:0000256" key="1">
    <source>
        <dbReference type="ARBA" id="ARBA00008857"/>
    </source>
</evidence>
<feature type="domain" description="Tyr recombinase" evidence="5">
    <location>
        <begin position="217"/>
        <end position="392"/>
    </location>
</feature>
<dbReference type="Gene3D" id="3.30.160.390">
    <property type="entry name" value="Integrase, DNA-binding domain"/>
    <property type="match status" value="1"/>
</dbReference>
<comment type="similarity">
    <text evidence="1">Belongs to the 'phage' integrase family.</text>
</comment>
<comment type="caution">
    <text evidence="6">The sequence shown here is derived from an EMBL/GenBank/DDBJ whole genome shotgun (WGS) entry which is preliminary data.</text>
</comment>
<dbReference type="InterPro" id="IPR002104">
    <property type="entry name" value="Integrase_catalytic"/>
</dbReference>
<proteinExistence type="inferred from homology"/>
<dbReference type="InterPro" id="IPR038488">
    <property type="entry name" value="Integrase_DNA-bd_sf"/>
</dbReference>
<dbReference type="Pfam" id="PF13356">
    <property type="entry name" value="Arm-DNA-bind_3"/>
    <property type="match status" value="1"/>
</dbReference>
<keyword evidence="7" id="KW-1185">Reference proteome</keyword>
<evidence type="ECO:0000313" key="6">
    <source>
        <dbReference type="EMBL" id="MEM5536577.1"/>
    </source>
</evidence>
<protein>
    <submittedName>
        <fullName evidence="6">Tyrosine-type recombinase/integrase</fullName>
    </submittedName>
</protein>
<name>A0ABU9TTR3_9GAMM</name>
<dbReference type="InterPro" id="IPR025166">
    <property type="entry name" value="Integrase_DNA_bind_dom"/>
</dbReference>
<dbReference type="EMBL" id="JBBMRA010000007">
    <property type="protein sequence ID" value="MEM5536577.1"/>
    <property type="molecule type" value="Genomic_DNA"/>
</dbReference>
<dbReference type="Gene3D" id="1.10.150.130">
    <property type="match status" value="1"/>
</dbReference>
<dbReference type="SUPFAM" id="SSF56349">
    <property type="entry name" value="DNA breaking-rejoining enzymes"/>
    <property type="match status" value="1"/>
</dbReference>
<evidence type="ECO:0000256" key="2">
    <source>
        <dbReference type="ARBA" id="ARBA00022908"/>
    </source>
</evidence>
<dbReference type="InterPro" id="IPR011010">
    <property type="entry name" value="DNA_brk_join_enz"/>
</dbReference>
<keyword evidence="2" id="KW-0229">DNA integration</keyword>